<dbReference type="PANTHER" id="PTHR32097:SF18">
    <property type="entry name" value="RING-TYPE DOMAIN-CONTAINING PROTEIN"/>
    <property type="match status" value="1"/>
</dbReference>
<protein>
    <recommendedName>
        <fullName evidence="3">Cytoplasmic protein</fullName>
    </recommendedName>
</protein>
<dbReference type="CDD" id="cd06974">
    <property type="entry name" value="TerD_like"/>
    <property type="match status" value="1"/>
</dbReference>
<proteinExistence type="predicted"/>
<dbReference type="Proteomes" id="UP000094580">
    <property type="component" value="Unassembled WGS sequence"/>
</dbReference>
<comment type="caution">
    <text evidence="1">The sequence shown here is derived from an EMBL/GenBank/DDBJ whole genome shotgun (WGS) entry which is preliminary data.</text>
</comment>
<name>A0ABX2ZRQ3_9BACI</name>
<dbReference type="RefSeq" id="WP_069033305.1">
    <property type="nucleotide sequence ID" value="NZ_MDKC01000008.1"/>
</dbReference>
<gene>
    <name evidence="1" type="ORF">BED47_19770</name>
</gene>
<evidence type="ECO:0000313" key="2">
    <source>
        <dbReference type="Proteomes" id="UP000094580"/>
    </source>
</evidence>
<dbReference type="EMBL" id="MDKC01000008">
    <property type="protein sequence ID" value="ODG92446.1"/>
    <property type="molecule type" value="Genomic_DNA"/>
</dbReference>
<dbReference type="PANTHER" id="PTHR32097">
    <property type="entry name" value="CAMP-BINDING PROTEIN 1-RELATED"/>
    <property type="match status" value="1"/>
</dbReference>
<sequence length="699" mass="81342">MNQTNILFRRKNSLYIEKQENNLPKPLLATALKQLEAFSYTFSLELIEILQTWNDQEFIAWFIDFRETIANELGYNVDHIPFYKNFPNDVMKIDEAEIYINSLLYYIFDVQPLTLIQKRPPLRNKKELKIIKLAKQDDLILIIKRLIDSTGSFKSQDIEDIEFVLLAQNKPQNLLPELFLSKEKMVIVLKLLYQSKKISENEIANYLKTATDILRFCVALSDGDPSLSMNTKFKSFSRKERKFVLSLLNEIPHAIEEMVKRRNVWIRVGEKLHPGEYSKRFPHTANLFNILRNEKQISTYQSKITKYISEKNLTKLTNELIKRPGEFARKLDFVLRSFTEENDQRYIVSQFSIVCKDVSTPVLLSLWNHYNKRNDERRIRTFFPKGNVAKLYAIENKIIKLSEVIIDVVLNIVKKTLSERFSVKESLGKVWIDESYRNFTLPNGLRSASKSLRTIPRGSNVPIGEGDIIRFFLYWKEGDVDGVHTGTVDIDLSAVFYDDNFNYISDISYYELRNQQFKCYHSGDFTSAPKGASEFIDCHIPTLKNNGIRYVVLSVNSFSDHSFCNLPSCFAGWMLRDDFKSGKVFEPSTVMDRFDLANDQKICIPLIFDTFEQKIIWCDLGLQDNLEYYNNAKSNSNSLAILTEAMTEKNSISLYELLELHAVARGELVTNKDEADTVFTFNEEVTPYRYDLIVSEFMS</sequence>
<keyword evidence="2" id="KW-1185">Reference proteome</keyword>
<accession>A0ABX2ZRQ3</accession>
<organism evidence="1 2">
    <name type="scientific">Gottfriedia luciferensis</name>
    <dbReference type="NCBI Taxonomy" id="178774"/>
    <lineage>
        <taxon>Bacteria</taxon>
        <taxon>Bacillati</taxon>
        <taxon>Bacillota</taxon>
        <taxon>Bacilli</taxon>
        <taxon>Bacillales</taxon>
        <taxon>Bacillaceae</taxon>
        <taxon>Gottfriedia</taxon>
    </lineage>
</organism>
<dbReference type="InterPro" id="IPR003325">
    <property type="entry name" value="TerD"/>
</dbReference>
<dbReference type="Gene3D" id="2.60.60.30">
    <property type="entry name" value="sav2460 like domains"/>
    <property type="match status" value="1"/>
</dbReference>
<evidence type="ECO:0008006" key="3">
    <source>
        <dbReference type="Google" id="ProtNLM"/>
    </source>
</evidence>
<evidence type="ECO:0000313" key="1">
    <source>
        <dbReference type="EMBL" id="ODG92446.1"/>
    </source>
</evidence>
<reference evidence="1 2" key="1">
    <citation type="submission" date="2016-07" db="EMBL/GenBank/DDBJ databases">
        <authorList>
            <person name="Townsley L."/>
            <person name="Shank E.A."/>
        </authorList>
    </citation>
    <scope>NUCLEOTIDE SEQUENCE [LARGE SCALE GENOMIC DNA]</scope>
    <source>
        <strain evidence="1 2">CH01</strain>
    </source>
</reference>
<dbReference type="InterPro" id="IPR051324">
    <property type="entry name" value="Stress/Tellurium_Resist"/>
</dbReference>